<dbReference type="GO" id="GO:0000184">
    <property type="term" value="P:nuclear-transcribed mRNA catabolic process, nonsense-mediated decay"/>
    <property type="evidence" value="ECO:0007669"/>
    <property type="project" value="UniProtKB-KW"/>
</dbReference>
<keyword evidence="8" id="KW-1185">Reference proteome</keyword>
<accession>A0A9P4SGG0</accession>
<dbReference type="GO" id="GO:0005730">
    <property type="term" value="C:nucleolus"/>
    <property type="evidence" value="ECO:0007669"/>
    <property type="project" value="TreeGrafter"/>
</dbReference>
<evidence type="ECO:0000256" key="5">
    <source>
        <dbReference type="SAM" id="MobiDB-lite"/>
    </source>
</evidence>
<dbReference type="FunFam" id="3.30.70.330:FF:000637">
    <property type="entry name" value="Nonsense-mediated mRNA decay protein Upf3, putative"/>
    <property type="match status" value="1"/>
</dbReference>
<keyword evidence="3" id="KW-0866">Nonsense-mediated mRNA decay</keyword>
<dbReference type="PANTHER" id="PTHR13112:SF0">
    <property type="entry name" value="FI21285P1"/>
    <property type="match status" value="1"/>
</dbReference>
<feature type="compositionally biased region" description="Low complexity" evidence="5">
    <location>
        <begin position="339"/>
        <end position="354"/>
    </location>
</feature>
<feature type="region of interest" description="Disordered" evidence="5">
    <location>
        <begin position="144"/>
        <end position="500"/>
    </location>
</feature>
<reference evidence="7" key="1">
    <citation type="journal article" date="2020" name="Stud. Mycol.">
        <title>101 Dothideomycetes genomes: a test case for predicting lifestyles and emergence of pathogens.</title>
        <authorList>
            <person name="Haridas S."/>
            <person name="Albert R."/>
            <person name="Binder M."/>
            <person name="Bloem J."/>
            <person name="Labutti K."/>
            <person name="Salamov A."/>
            <person name="Andreopoulos B."/>
            <person name="Baker S."/>
            <person name="Barry K."/>
            <person name="Bills G."/>
            <person name="Bluhm B."/>
            <person name="Cannon C."/>
            <person name="Castanera R."/>
            <person name="Culley D."/>
            <person name="Daum C."/>
            <person name="Ezra D."/>
            <person name="Gonzalez J."/>
            <person name="Henrissat B."/>
            <person name="Kuo A."/>
            <person name="Liang C."/>
            <person name="Lipzen A."/>
            <person name="Lutzoni F."/>
            <person name="Magnuson J."/>
            <person name="Mondo S."/>
            <person name="Nolan M."/>
            <person name="Ohm R."/>
            <person name="Pangilinan J."/>
            <person name="Park H.-J."/>
            <person name="Ramirez L."/>
            <person name="Alfaro M."/>
            <person name="Sun H."/>
            <person name="Tritt A."/>
            <person name="Yoshinaga Y."/>
            <person name="Zwiers L.-H."/>
            <person name="Turgeon B."/>
            <person name="Goodwin S."/>
            <person name="Spatafora J."/>
            <person name="Crous P."/>
            <person name="Grigoriev I."/>
        </authorList>
    </citation>
    <scope>NUCLEOTIDE SEQUENCE</scope>
    <source>
        <strain evidence="7">CBS 101060</strain>
    </source>
</reference>
<dbReference type="InterPro" id="IPR035979">
    <property type="entry name" value="RBD_domain_sf"/>
</dbReference>
<feature type="compositionally biased region" description="Basic and acidic residues" evidence="5">
    <location>
        <begin position="385"/>
        <end position="395"/>
    </location>
</feature>
<name>A0A9P4SGG0_9PEZI</name>
<feature type="compositionally biased region" description="Polar residues" evidence="5">
    <location>
        <begin position="355"/>
        <end position="381"/>
    </location>
</feature>
<dbReference type="Gene3D" id="3.30.70.330">
    <property type="match status" value="1"/>
</dbReference>
<evidence type="ECO:0000313" key="8">
    <source>
        <dbReference type="Proteomes" id="UP000799429"/>
    </source>
</evidence>
<gene>
    <name evidence="7" type="ORF">M501DRAFT_400300</name>
</gene>
<protein>
    <recommendedName>
        <fullName evidence="6">UPF3 domain-containing protein</fullName>
    </recommendedName>
</protein>
<evidence type="ECO:0000256" key="4">
    <source>
        <dbReference type="ARBA" id="ARBA00023242"/>
    </source>
</evidence>
<dbReference type="GO" id="GO:0005737">
    <property type="term" value="C:cytoplasm"/>
    <property type="evidence" value="ECO:0007669"/>
    <property type="project" value="TreeGrafter"/>
</dbReference>
<evidence type="ECO:0000313" key="7">
    <source>
        <dbReference type="EMBL" id="KAF2842228.1"/>
    </source>
</evidence>
<dbReference type="GO" id="GO:0003729">
    <property type="term" value="F:mRNA binding"/>
    <property type="evidence" value="ECO:0007669"/>
    <property type="project" value="TreeGrafter"/>
</dbReference>
<dbReference type="PRINTS" id="PR01217">
    <property type="entry name" value="PRICHEXTENSN"/>
</dbReference>
<proteinExistence type="inferred from homology"/>
<evidence type="ECO:0000256" key="2">
    <source>
        <dbReference type="ARBA" id="ARBA00005991"/>
    </source>
</evidence>
<feature type="compositionally biased region" description="Low complexity" evidence="5">
    <location>
        <begin position="407"/>
        <end position="468"/>
    </location>
</feature>
<feature type="domain" description="UPF3" evidence="6">
    <location>
        <begin position="45"/>
        <end position="212"/>
    </location>
</feature>
<dbReference type="InterPro" id="IPR005120">
    <property type="entry name" value="UPF3_dom"/>
</dbReference>
<dbReference type="AlphaFoldDB" id="A0A9P4SGG0"/>
<feature type="compositionally biased region" description="Polar residues" evidence="5">
    <location>
        <begin position="1"/>
        <end position="11"/>
    </location>
</feature>
<dbReference type="Proteomes" id="UP000799429">
    <property type="component" value="Unassembled WGS sequence"/>
</dbReference>
<dbReference type="PANTHER" id="PTHR13112">
    <property type="entry name" value="UPF3 REGULATOR OF NONSENSE TRANSCRIPTS-LIKE PROTEIN"/>
    <property type="match status" value="1"/>
</dbReference>
<feature type="compositionally biased region" description="Polar residues" evidence="5">
    <location>
        <begin position="18"/>
        <end position="40"/>
    </location>
</feature>
<comment type="caution">
    <text evidence="7">The sequence shown here is derived from an EMBL/GenBank/DDBJ whole genome shotgun (WGS) entry which is preliminary data.</text>
</comment>
<feature type="compositionally biased region" description="Basic and acidic residues" evidence="5">
    <location>
        <begin position="205"/>
        <end position="220"/>
    </location>
</feature>
<keyword evidence="4" id="KW-0539">Nucleus</keyword>
<feature type="compositionally biased region" description="Polar residues" evidence="5">
    <location>
        <begin position="174"/>
        <end position="191"/>
    </location>
</feature>
<dbReference type="EMBL" id="MU006090">
    <property type="protein sequence ID" value="KAF2842228.1"/>
    <property type="molecule type" value="Genomic_DNA"/>
</dbReference>
<evidence type="ECO:0000259" key="6">
    <source>
        <dbReference type="Pfam" id="PF03467"/>
    </source>
</evidence>
<dbReference type="InterPro" id="IPR039722">
    <property type="entry name" value="Upf3"/>
</dbReference>
<feature type="region of interest" description="Disordered" evidence="5">
    <location>
        <begin position="1"/>
        <end position="45"/>
    </location>
</feature>
<comment type="subcellular location">
    <subcellularLocation>
        <location evidence="1">Nucleus</location>
    </subcellularLocation>
</comment>
<dbReference type="SUPFAM" id="SSF54928">
    <property type="entry name" value="RNA-binding domain, RBD"/>
    <property type="match status" value="1"/>
</dbReference>
<dbReference type="Pfam" id="PF03467">
    <property type="entry name" value="Smg4_UPF3"/>
    <property type="match status" value="1"/>
</dbReference>
<evidence type="ECO:0000256" key="3">
    <source>
        <dbReference type="ARBA" id="ARBA00023161"/>
    </source>
</evidence>
<dbReference type="InterPro" id="IPR012677">
    <property type="entry name" value="Nucleotide-bd_a/b_plait_sf"/>
</dbReference>
<evidence type="ECO:0000256" key="1">
    <source>
        <dbReference type="ARBA" id="ARBA00004123"/>
    </source>
</evidence>
<dbReference type="CDD" id="cd12455">
    <property type="entry name" value="RRM_like_Smg4_UPF3"/>
    <property type="match status" value="1"/>
</dbReference>
<feature type="compositionally biased region" description="Basic and acidic residues" evidence="5">
    <location>
        <begin position="228"/>
        <end position="267"/>
    </location>
</feature>
<dbReference type="GO" id="GO:0045727">
    <property type="term" value="P:positive regulation of translation"/>
    <property type="evidence" value="ECO:0007669"/>
    <property type="project" value="TreeGrafter"/>
</dbReference>
<organism evidence="7 8">
    <name type="scientific">Patellaria atrata CBS 101060</name>
    <dbReference type="NCBI Taxonomy" id="1346257"/>
    <lineage>
        <taxon>Eukaryota</taxon>
        <taxon>Fungi</taxon>
        <taxon>Dikarya</taxon>
        <taxon>Ascomycota</taxon>
        <taxon>Pezizomycotina</taxon>
        <taxon>Dothideomycetes</taxon>
        <taxon>Dothideomycetes incertae sedis</taxon>
        <taxon>Patellariales</taxon>
        <taxon>Patellariaceae</taxon>
        <taxon>Patellaria</taxon>
    </lineage>
</organism>
<feature type="compositionally biased region" description="Pro residues" evidence="5">
    <location>
        <begin position="469"/>
        <end position="478"/>
    </location>
</feature>
<feature type="compositionally biased region" description="Low complexity" evidence="5">
    <location>
        <begin position="278"/>
        <end position="295"/>
    </location>
</feature>
<comment type="similarity">
    <text evidence="2">Belongs to the RENT3 family.</text>
</comment>
<sequence length="500" mass="52213">MATAAVLTTNGVLPVPASATQKSAPANGTPRGSTNKSDSNLPPLRSKVVLRRLAPGITQGEFEAALGEEWKLGAGKVDWVTFKPGKISKDLSKPSKPSRAYLRLTDQAHLAALSDKVRQTPFQDARNSYRDSALIGPPSLEFAPYSKVPGGRRRNDARQGLIDQDPEFKEFLESLTNPVARPSTTESNAEPSAQEEKVTTTPLIEHLREKKAQKEKEKAAKAAAAKNPPKDDKTTDKKIVTKGKEPATPSDKGKRLSKAEKAVKDAAIRVLSKEAGPSKETASTPAPAPATAEKPPTVPTGPAAEKKRERGNFSAAARILQRDLGIGPAAGRRGRRDATPTTPATRPTPAAEAASTQAEPSTPKSVPSAPASSEKASTPGSSRPPKKDTRPTRAERRAHKASLAERTNNNSPAPAESSTAATKAPIAPTILKKPQPAPSQPSKGSAASKAAQPSQTTTPSHSTSTAEQTPPPQPPTATPPVGGSEGEKGIVSEAGPEAGT</sequence>
<dbReference type="OrthoDB" id="18087at2759"/>